<dbReference type="GO" id="GO:0043527">
    <property type="term" value="C:tRNA methyltransferase complex"/>
    <property type="evidence" value="ECO:0007669"/>
    <property type="project" value="TreeGrafter"/>
</dbReference>
<accession>A0A0P1MDV2</accession>
<evidence type="ECO:0000256" key="6">
    <source>
        <dbReference type="ARBA" id="ARBA00022694"/>
    </source>
</evidence>
<dbReference type="Pfam" id="PF02390">
    <property type="entry name" value="Methyltransf_4"/>
    <property type="match status" value="1"/>
</dbReference>
<accession>A0A0P1LF51</accession>
<accession>A0A0P1NZE9</accession>
<dbReference type="NCBIfam" id="TIGR00091">
    <property type="entry name" value="tRNA (guanosine(46)-N7)-methyltransferase TrmB"/>
    <property type="match status" value="1"/>
</dbReference>
<dbReference type="RefSeq" id="WP_075426202.1">
    <property type="nucleotide sequence ID" value="NZ_CZVJ01000006.1"/>
</dbReference>
<name>A0A0P1NZE9_9BACT</name>
<comment type="caution">
    <text evidence="7">Lacks conserved residue(s) required for the propagation of feature annotation.</text>
</comment>
<keyword evidence="3 7" id="KW-0489">Methyltransferase</keyword>
<comment type="catalytic activity">
    <reaction evidence="1 7">
        <text>guanosine(46) in tRNA + S-adenosyl-L-methionine = N(7)-methylguanosine(46) in tRNA + S-adenosyl-L-homocysteine</text>
        <dbReference type="Rhea" id="RHEA:42708"/>
        <dbReference type="Rhea" id="RHEA-COMP:10188"/>
        <dbReference type="Rhea" id="RHEA-COMP:10189"/>
        <dbReference type="ChEBI" id="CHEBI:57856"/>
        <dbReference type="ChEBI" id="CHEBI:59789"/>
        <dbReference type="ChEBI" id="CHEBI:74269"/>
        <dbReference type="ChEBI" id="CHEBI:74480"/>
        <dbReference type="EC" id="2.1.1.33"/>
    </reaction>
</comment>
<dbReference type="CDD" id="cd02440">
    <property type="entry name" value="AdoMet_MTases"/>
    <property type="match status" value="1"/>
</dbReference>
<dbReference type="InterPro" id="IPR003358">
    <property type="entry name" value="tRNA_(Gua-N-7)_MeTrfase_Trmb"/>
</dbReference>
<dbReference type="InterPro" id="IPR029063">
    <property type="entry name" value="SAM-dependent_MTases_sf"/>
</dbReference>
<feature type="binding site" evidence="7">
    <location>
        <position position="55"/>
    </location>
    <ligand>
        <name>S-adenosyl-L-methionine</name>
        <dbReference type="ChEBI" id="CHEBI:59789"/>
    </ligand>
</feature>
<evidence type="ECO:0000256" key="1">
    <source>
        <dbReference type="ARBA" id="ARBA00000142"/>
    </source>
</evidence>
<accession>A0A0S4N420</accession>
<feature type="binding site" evidence="7">
    <location>
        <position position="141"/>
    </location>
    <ligand>
        <name>substrate</name>
    </ligand>
</feature>
<dbReference type="EMBL" id="FAOP01000005">
    <property type="protein sequence ID" value="CUU06039.1"/>
    <property type="molecule type" value="Genomic_DNA"/>
</dbReference>
<feature type="binding site" evidence="7">
    <location>
        <position position="109"/>
    </location>
    <ligand>
        <name>substrate</name>
    </ligand>
</feature>
<feature type="binding site" evidence="7">
    <location>
        <position position="82"/>
    </location>
    <ligand>
        <name>S-adenosyl-L-methionine</name>
        <dbReference type="ChEBI" id="CHEBI:59789"/>
    </ligand>
</feature>
<dbReference type="GO" id="GO:0008176">
    <property type="term" value="F:tRNA (guanine(46)-N7)-methyltransferase activity"/>
    <property type="evidence" value="ECO:0007669"/>
    <property type="project" value="UniProtKB-UniRule"/>
</dbReference>
<dbReference type="EC" id="2.1.1.33" evidence="7"/>
<evidence type="ECO:0000256" key="7">
    <source>
        <dbReference type="HAMAP-Rule" id="MF_01057"/>
    </source>
</evidence>
<protein>
    <recommendedName>
        <fullName evidence="7">tRNA (guanine-N(7)-)-methyltransferase</fullName>
        <ecNumber evidence="7">2.1.1.33</ecNumber>
    </recommendedName>
    <alternativeName>
        <fullName evidence="7">tRNA (guanine(46)-N(7))-methyltransferase</fullName>
    </alternativeName>
    <alternativeName>
        <fullName evidence="7">tRNA(m7G46)-methyltransferase</fullName>
    </alternativeName>
</protein>
<dbReference type="AlphaFoldDB" id="A0A0P1NZE9"/>
<organism evidence="8 9">
    <name type="scientific">Candidatus Kryptonium thompsonii</name>
    <dbReference type="NCBI Taxonomy" id="1633631"/>
    <lineage>
        <taxon>Bacteria</taxon>
        <taxon>Pseudomonadati</taxon>
        <taxon>Candidatus Kryptoniota</taxon>
        <taxon>Candidatus Kryptonium</taxon>
    </lineage>
</organism>
<dbReference type="Proteomes" id="UP000182011">
    <property type="component" value="Unassembled WGS sequence"/>
</dbReference>
<comment type="function">
    <text evidence="2 7">Catalyzes the formation of N(7)-methylguanine at position 46 (m7G46) in tRNA.</text>
</comment>
<dbReference type="Gene3D" id="3.40.50.150">
    <property type="entry name" value="Vaccinia Virus protein VP39"/>
    <property type="match status" value="1"/>
</dbReference>
<evidence type="ECO:0000256" key="2">
    <source>
        <dbReference type="ARBA" id="ARBA00003015"/>
    </source>
</evidence>
<evidence type="ECO:0000256" key="5">
    <source>
        <dbReference type="ARBA" id="ARBA00022691"/>
    </source>
</evidence>
<gene>
    <name evidence="7" type="primary">trmB</name>
    <name evidence="8" type="ORF">JGI4_01415</name>
</gene>
<feature type="binding site" evidence="7">
    <location>
        <begin position="177"/>
        <end position="180"/>
    </location>
    <ligand>
        <name>substrate</name>
    </ligand>
</feature>
<dbReference type="PROSITE" id="PS51625">
    <property type="entry name" value="SAM_MT_TRMB"/>
    <property type="match status" value="1"/>
</dbReference>
<keyword evidence="4 7" id="KW-0808">Transferase</keyword>
<accession>A0A0P1P3S5</accession>
<comment type="pathway">
    <text evidence="7">tRNA modification; N(7)-methylguanine-tRNA biosynthesis.</text>
</comment>
<dbReference type="UniPathway" id="UPA00989"/>
<dbReference type="HAMAP" id="MF_01057">
    <property type="entry name" value="tRNA_methyltr_TrmB"/>
    <property type="match status" value="1"/>
</dbReference>
<sequence length="236" mass="27866">MNEFIVDWRSLNYPIDLESIFNRNSETELEIGFGNGIFLLQIARDNPGKNFVGIELVNFFAKKADKKIRNAGIDNVRLFVGDAKLLLLILFRDRLFDHIYFNFPDPWFKKKHKKRRLLKFGFNCLLAKRLKDGGLISVTTDHPEFRDFVIESVLDSGFFESVYPNGFTTENPGYYPTKYEQKWRSQGKEIYYMKFKKILHPVIFDVNEYLTEENLWYVVYSKGLSKVIKNLSKTNR</sequence>
<feature type="binding site" evidence="7">
    <location>
        <position position="105"/>
    </location>
    <ligand>
        <name>S-adenosyl-L-methionine</name>
        <dbReference type="ChEBI" id="CHEBI:59789"/>
    </ligand>
</feature>
<accession>A0A0P1LNH9</accession>
<keyword evidence="5 7" id="KW-0949">S-adenosyl-L-methionine</keyword>
<proteinExistence type="inferred from homology"/>
<evidence type="ECO:0000256" key="4">
    <source>
        <dbReference type="ARBA" id="ARBA00022679"/>
    </source>
</evidence>
<reference evidence="8 9" key="1">
    <citation type="submission" date="2015-11" db="EMBL/GenBank/DDBJ databases">
        <authorList>
            <person name="Zhang Y."/>
            <person name="Guo Z."/>
        </authorList>
    </citation>
    <scope>NUCLEOTIDE SEQUENCE [LARGE SCALE GENOMIC DNA]</scope>
    <source>
        <strain evidence="8">JGI-4</strain>
    </source>
</reference>
<evidence type="ECO:0000313" key="9">
    <source>
        <dbReference type="Proteomes" id="UP000182011"/>
    </source>
</evidence>
<dbReference type="SUPFAM" id="SSF53335">
    <property type="entry name" value="S-adenosyl-L-methionine-dependent methyltransferases"/>
    <property type="match status" value="1"/>
</dbReference>
<dbReference type="STRING" id="1633631.GCA_001442925_01410"/>
<evidence type="ECO:0000313" key="8">
    <source>
        <dbReference type="EMBL" id="CUU06039.1"/>
    </source>
</evidence>
<accession>A0A0P1LL20</accession>
<evidence type="ECO:0000256" key="3">
    <source>
        <dbReference type="ARBA" id="ARBA00022603"/>
    </source>
</evidence>
<dbReference type="PANTHER" id="PTHR23417">
    <property type="entry name" value="3-DEOXY-D-MANNO-OCTULOSONIC-ACID TRANSFERASE/TRNA GUANINE-N 7 - -METHYLTRANSFERASE"/>
    <property type="match status" value="1"/>
</dbReference>
<accession>A0A0P1M3Q2</accession>
<dbReference type="PANTHER" id="PTHR23417:SF14">
    <property type="entry name" value="PENTACOTRIPEPTIDE-REPEAT REGION OF PRORP DOMAIN-CONTAINING PROTEIN"/>
    <property type="match status" value="1"/>
</dbReference>
<keyword evidence="6 7" id="KW-0819">tRNA processing</keyword>
<dbReference type="InterPro" id="IPR055361">
    <property type="entry name" value="tRNA_methyltr_TrmB_bact"/>
</dbReference>
<comment type="similarity">
    <text evidence="7">Belongs to the class I-like SAM-binding methyltransferase superfamily. TrmB family.</text>
</comment>
<feature type="binding site" evidence="7">
    <location>
        <position position="30"/>
    </location>
    <ligand>
        <name>S-adenosyl-L-methionine</name>
        <dbReference type="ChEBI" id="CHEBI:59789"/>
    </ligand>
</feature>